<keyword evidence="3" id="KW-1185">Reference proteome</keyword>
<name>E5R2L3_ARTGP</name>
<dbReference type="InParanoid" id="E5R2L3"/>
<dbReference type="Proteomes" id="UP000002669">
    <property type="component" value="Unassembled WGS sequence"/>
</dbReference>
<feature type="compositionally biased region" description="Basic and acidic residues" evidence="1">
    <location>
        <begin position="109"/>
        <end position="120"/>
    </location>
</feature>
<dbReference type="HOGENOM" id="CLU_2049127_0_0_1"/>
<reference evidence="3" key="1">
    <citation type="journal article" date="2012" name="MBio">
        <title>Comparative genome analysis of Trichophyton rubrum and related dermatophytes reveals candidate genes involved in infection.</title>
        <authorList>
            <person name="Martinez D.A."/>
            <person name="Oliver B.G."/>
            <person name="Graeser Y."/>
            <person name="Goldberg J.M."/>
            <person name="Li W."/>
            <person name="Martinez-Rossi N.M."/>
            <person name="Monod M."/>
            <person name="Shelest E."/>
            <person name="Barton R.C."/>
            <person name="Birch E."/>
            <person name="Brakhage A.A."/>
            <person name="Chen Z."/>
            <person name="Gurr S.J."/>
            <person name="Heiman D."/>
            <person name="Heitman J."/>
            <person name="Kosti I."/>
            <person name="Rossi A."/>
            <person name="Saif S."/>
            <person name="Samalova M."/>
            <person name="Saunders C.W."/>
            <person name="Shea T."/>
            <person name="Summerbell R.C."/>
            <person name="Xu J."/>
            <person name="Young S."/>
            <person name="Zeng Q."/>
            <person name="Birren B.W."/>
            <person name="Cuomo C.A."/>
            <person name="White T.C."/>
        </authorList>
    </citation>
    <scope>NUCLEOTIDE SEQUENCE [LARGE SCALE GENOMIC DNA]</scope>
    <source>
        <strain evidence="3">ATCC MYA-4604 / CBS 118893</strain>
    </source>
</reference>
<dbReference type="AlphaFoldDB" id="E5R2L3"/>
<feature type="compositionally biased region" description="Basic and acidic residues" evidence="1">
    <location>
        <begin position="74"/>
        <end position="90"/>
    </location>
</feature>
<dbReference type="VEuPathDB" id="FungiDB:MGYG_01692"/>
<dbReference type="EMBL" id="DS989822">
    <property type="protein sequence ID" value="EFQ98671.1"/>
    <property type="molecule type" value="Genomic_DNA"/>
</dbReference>
<organism evidence="3">
    <name type="scientific">Arthroderma gypseum (strain ATCC MYA-4604 / CBS 118893)</name>
    <name type="common">Microsporum gypseum</name>
    <dbReference type="NCBI Taxonomy" id="535722"/>
    <lineage>
        <taxon>Eukaryota</taxon>
        <taxon>Fungi</taxon>
        <taxon>Dikarya</taxon>
        <taxon>Ascomycota</taxon>
        <taxon>Pezizomycotina</taxon>
        <taxon>Eurotiomycetes</taxon>
        <taxon>Eurotiomycetidae</taxon>
        <taxon>Onygenales</taxon>
        <taxon>Arthrodermataceae</taxon>
        <taxon>Nannizzia</taxon>
    </lineage>
</organism>
<dbReference type="GeneID" id="10032958"/>
<gene>
    <name evidence="2" type="ORF">MGYG_01692</name>
</gene>
<feature type="region of interest" description="Disordered" evidence="1">
    <location>
        <begin position="69"/>
        <end position="120"/>
    </location>
</feature>
<proteinExistence type="predicted"/>
<sequence>MVELRSLWRFLLTPRKTFENDARRTSGRFRASQATSYQTLGGARRSLVCVSLGDRIDRAPEVGMTPLASSRCVTMKEPHKKAADREHPADETQSQGPTQGVAMPVSEASGREDEGERGRR</sequence>
<evidence type="ECO:0000313" key="2">
    <source>
        <dbReference type="EMBL" id="EFQ98671.1"/>
    </source>
</evidence>
<dbReference type="RefSeq" id="XP_003177623.1">
    <property type="nucleotide sequence ID" value="XM_003177575.1"/>
</dbReference>
<accession>E5R2L3</accession>
<protein>
    <submittedName>
        <fullName evidence="2">Uncharacterized protein</fullName>
    </submittedName>
</protein>
<evidence type="ECO:0000313" key="3">
    <source>
        <dbReference type="Proteomes" id="UP000002669"/>
    </source>
</evidence>
<evidence type="ECO:0000256" key="1">
    <source>
        <dbReference type="SAM" id="MobiDB-lite"/>
    </source>
</evidence>